<evidence type="ECO:0000313" key="3">
    <source>
        <dbReference type="Proteomes" id="UP000677054"/>
    </source>
</evidence>
<feature type="signal peptide" evidence="1">
    <location>
        <begin position="1"/>
        <end position="17"/>
    </location>
</feature>
<evidence type="ECO:0000256" key="1">
    <source>
        <dbReference type="SAM" id="SignalP"/>
    </source>
</evidence>
<dbReference type="AlphaFoldDB" id="A0A7R8XAN6"/>
<keyword evidence="3" id="KW-1185">Reference proteome</keyword>
<evidence type="ECO:0000313" key="2">
    <source>
        <dbReference type="EMBL" id="CAD7246178.1"/>
    </source>
</evidence>
<dbReference type="EMBL" id="CAJPEV010001060">
    <property type="protein sequence ID" value="CAG0890459.1"/>
    <property type="molecule type" value="Genomic_DNA"/>
</dbReference>
<dbReference type="Proteomes" id="UP000677054">
    <property type="component" value="Unassembled WGS sequence"/>
</dbReference>
<reference evidence="2" key="1">
    <citation type="submission" date="2020-11" db="EMBL/GenBank/DDBJ databases">
        <authorList>
            <person name="Tran Van P."/>
        </authorList>
    </citation>
    <scope>NUCLEOTIDE SEQUENCE</scope>
</reference>
<feature type="chain" id="PRO_5036402474" evidence="1">
    <location>
        <begin position="18"/>
        <end position="281"/>
    </location>
</feature>
<name>A0A7R8XAN6_9CRUS</name>
<proteinExistence type="predicted"/>
<protein>
    <submittedName>
        <fullName evidence="2">Uncharacterized protein</fullName>
    </submittedName>
</protein>
<keyword evidence="1" id="KW-0732">Signal</keyword>
<dbReference type="EMBL" id="LR900577">
    <property type="protein sequence ID" value="CAD7246178.1"/>
    <property type="molecule type" value="Genomic_DNA"/>
</dbReference>
<accession>A0A7R8XAN6</accession>
<sequence>MLRLILCLATVLPAILAQGGSMDSFEEFVTVLRAGYHTAVNYDSDFCESSTFPVPIVLSVHFDRWQYIEGELQVPSVLGVQTFMTREDIRSLFLHLSIAEQGRFFFSAEGANVIVYSIVSSDGHATAESFVVSGETELEESEETVSKRTKCCSTTLATYDELLTALMESRRLFIAASLTDCGHPLPPEVYLAEGGSTYYHFYVVPGEAGEDVLVVEYPGLALSEIGEGTVFTMHRLIVSQDGSVSIRINYFNTLTWEDEYPFPEGFQCVLGESARFRYDSG</sequence>
<gene>
    <name evidence="2" type="ORF">DSTB1V02_LOCUS6035</name>
</gene>
<organism evidence="2">
    <name type="scientific">Darwinula stevensoni</name>
    <dbReference type="NCBI Taxonomy" id="69355"/>
    <lineage>
        <taxon>Eukaryota</taxon>
        <taxon>Metazoa</taxon>
        <taxon>Ecdysozoa</taxon>
        <taxon>Arthropoda</taxon>
        <taxon>Crustacea</taxon>
        <taxon>Oligostraca</taxon>
        <taxon>Ostracoda</taxon>
        <taxon>Podocopa</taxon>
        <taxon>Podocopida</taxon>
        <taxon>Darwinulocopina</taxon>
        <taxon>Darwinuloidea</taxon>
        <taxon>Darwinulidae</taxon>
        <taxon>Darwinula</taxon>
    </lineage>
</organism>